<evidence type="ECO:0000313" key="3">
    <source>
        <dbReference type="Proteomes" id="UP000635142"/>
    </source>
</evidence>
<proteinExistence type="predicted"/>
<evidence type="ECO:0000259" key="1">
    <source>
        <dbReference type="Pfam" id="PF01636"/>
    </source>
</evidence>
<dbReference type="SUPFAM" id="SSF56112">
    <property type="entry name" value="Protein kinase-like (PK-like)"/>
    <property type="match status" value="1"/>
</dbReference>
<accession>A0A927D551</accession>
<dbReference type="InterPro" id="IPR011009">
    <property type="entry name" value="Kinase-like_dom_sf"/>
</dbReference>
<gene>
    <name evidence="2" type="ORF">H9Q16_14845</name>
</gene>
<dbReference type="AlphaFoldDB" id="A0A927D551"/>
<keyword evidence="3" id="KW-1185">Reference proteome</keyword>
<dbReference type="Gene3D" id="3.30.200.20">
    <property type="entry name" value="Phosphorylase Kinase, domain 1"/>
    <property type="match status" value="1"/>
</dbReference>
<feature type="domain" description="Aminoglycoside phosphotransferase" evidence="1">
    <location>
        <begin position="23"/>
        <end position="243"/>
    </location>
</feature>
<dbReference type="Gene3D" id="3.90.1200.10">
    <property type="match status" value="1"/>
</dbReference>
<reference evidence="2" key="1">
    <citation type="submission" date="2020-08" db="EMBL/GenBank/DDBJ databases">
        <title>Sulfitobacter aestuariivivens sp. nov., isolated from a tidal flat.</title>
        <authorList>
            <person name="Park S."/>
            <person name="Yoon J.-H."/>
        </authorList>
    </citation>
    <scope>NUCLEOTIDE SEQUENCE</scope>
    <source>
        <strain evidence="2">TSTF-M16</strain>
    </source>
</reference>
<name>A0A927D551_9RHOB</name>
<dbReference type="RefSeq" id="WP_191076200.1">
    <property type="nucleotide sequence ID" value="NZ_JACTAG010000002.1"/>
</dbReference>
<protein>
    <submittedName>
        <fullName evidence="2">Phosphotransferase</fullName>
    </submittedName>
</protein>
<evidence type="ECO:0000313" key="2">
    <source>
        <dbReference type="EMBL" id="MBD3665210.1"/>
    </source>
</evidence>
<dbReference type="InterPro" id="IPR002575">
    <property type="entry name" value="Aminoglycoside_PTrfase"/>
</dbReference>
<comment type="caution">
    <text evidence="2">The sequence shown here is derived from an EMBL/GenBank/DDBJ whole genome shotgun (WGS) entry which is preliminary data.</text>
</comment>
<dbReference type="EMBL" id="JACTAG010000002">
    <property type="protein sequence ID" value="MBD3665210.1"/>
    <property type="molecule type" value="Genomic_DNA"/>
</dbReference>
<sequence length="336" mass="37646">MTDRPARLQAFIAQSGWSDSTRTLVAGDASNRRYDRLQKPDGSSAILMDAPPDKGENTQTFVRVAQYLTSIGLSAPKIYHEDPVKGFLLIEDLGTDRFAERIADNPSQEHPLYTAAIDALITLQRAEPISLEICGAAWLADAVMLAFDWYADSADAKTKDTFYKAFCSLARTLEDDRTVVILRDFHAENLLWLPAREEAARVGLLDFQDALLGHPAYDLVSILQDARRDVSPETEAAMITCYLDQTGLHPDRFRAAYALLGFQRNLRILGIFARLCLRDGKARYVAMIPRVHGYVMRNLEHPKLSELRSILSPHLPAPTEAFLDGMRRRCPDQTAP</sequence>
<organism evidence="2 3">
    <name type="scientific">Sulfitobacter aestuariivivens</name>
    <dbReference type="NCBI Taxonomy" id="2766981"/>
    <lineage>
        <taxon>Bacteria</taxon>
        <taxon>Pseudomonadati</taxon>
        <taxon>Pseudomonadota</taxon>
        <taxon>Alphaproteobacteria</taxon>
        <taxon>Rhodobacterales</taxon>
        <taxon>Roseobacteraceae</taxon>
        <taxon>Sulfitobacter</taxon>
    </lineage>
</organism>
<dbReference type="Proteomes" id="UP000635142">
    <property type="component" value="Unassembled WGS sequence"/>
</dbReference>
<dbReference type="Pfam" id="PF01636">
    <property type="entry name" value="APH"/>
    <property type="match status" value="1"/>
</dbReference>